<evidence type="ECO:0000313" key="2">
    <source>
        <dbReference type="EMBL" id="VDM62209.1"/>
    </source>
</evidence>
<gene>
    <name evidence="2" type="ORF">ACOC_LOCUS10624</name>
</gene>
<proteinExistence type="predicted"/>
<dbReference type="AlphaFoldDB" id="A0A0R3PWR1"/>
<sequence>MYILLDLEDLTDFEGQCFALRLYNENAGYISEDIAQALCELFEAFLTLLKYQPKSLQHNRSLGGPLNRKGERGFSAPSFARRLL</sequence>
<name>A0A0R3PWR1_ANGCS</name>
<evidence type="ECO:0000313" key="4">
    <source>
        <dbReference type="WBParaSite" id="ACOC_0001062301-mRNA-1"/>
    </source>
</evidence>
<evidence type="ECO:0000313" key="3">
    <source>
        <dbReference type="Proteomes" id="UP000267027"/>
    </source>
</evidence>
<evidence type="ECO:0000256" key="1">
    <source>
        <dbReference type="SAM" id="MobiDB-lite"/>
    </source>
</evidence>
<protein>
    <submittedName>
        <fullName evidence="4">FERM domain-containing protein</fullName>
    </submittedName>
</protein>
<reference evidence="4" key="1">
    <citation type="submission" date="2017-02" db="UniProtKB">
        <authorList>
            <consortium name="WormBaseParasite"/>
        </authorList>
    </citation>
    <scope>IDENTIFICATION</scope>
</reference>
<accession>A0A0R3PWR1</accession>
<reference evidence="2 3" key="2">
    <citation type="submission" date="2018-11" db="EMBL/GenBank/DDBJ databases">
        <authorList>
            <consortium name="Pathogen Informatics"/>
        </authorList>
    </citation>
    <scope>NUCLEOTIDE SEQUENCE [LARGE SCALE GENOMIC DNA]</scope>
    <source>
        <strain evidence="2 3">Costa Rica</strain>
    </source>
</reference>
<dbReference type="WBParaSite" id="ACOC_0001062301-mRNA-1">
    <property type="protein sequence ID" value="ACOC_0001062301-mRNA-1"/>
    <property type="gene ID" value="ACOC_0001062301"/>
</dbReference>
<feature type="region of interest" description="Disordered" evidence="1">
    <location>
        <begin position="62"/>
        <end position="84"/>
    </location>
</feature>
<organism evidence="4">
    <name type="scientific">Angiostrongylus costaricensis</name>
    <name type="common">Nematode worm</name>
    <dbReference type="NCBI Taxonomy" id="334426"/>
    <lineage>
        <taxon>Eukaryota</taxon>
        <taxon>Metazoa</taxon>
        <taxon>Ecdysozoa</taxon>
        <taxon>Nematoda</taxon>
        <taxon>Chromadorea</taxon>
        <taxon>Rhabditida</taxon>
        <taxon>Rhabditina</taxon>
        <taxon>Rhabditomorpha</taxon>
        <taxon>Strongyloidea</taxon>
        <taxon>Metastrongylidae</taxon>
        <taxon>Angiostrongylus</taxon>
    </lineage>
</organism>
<dbReference type="EMBL" id="UYYA01004510">
    <property type="protein sequence ID" value="VDM62209.1"/>
    <property type="molecule type" value="Genomic_DNA"/>
</dbReference>
<keyword evidence="3" id="KW-1185">Reference proteome</keyword>
<dbReference type="Proteomes" id="UP000267027">
    <property type="component" value="Unassembled WGS sequence"/>
</dbReference>